<organism evidence="1 2">
    <name type="scientific">Emiliania huxleyi (strain CCMP1516)</name>
    <dbReference type="NCBI Taxonomy" id="280463"/>
    <lineage>
        <taxon>Eukaryota</taxon>
        <taxon>Haptista</taxon>
        <taxon>Haptophyta</taxon>
        <taxon>Prymnesiophyceae</taxon>
        <taxon>Isochrysidales</taxon>
        <taxon>Noelaerhabdaceae</taxon>
        <taxon>Emiliania</taxon>
    </lineage>
</organism>
<dbReference type="PaxDb" id="2903-EOD36527"/>
<dbReference type="Proteomes" id="UP000013827">
    <property type="component" value="Unassembled WGS sequence"/>
</dbReference>
<dbReference type="EnsemblProtists" id="EOD36527">
    <property type="protein sequence ID" value="EOD36527"/>
    <property type="gene ID" value="EMIHUDRAFT_110182"/>
</dbReference>
<dbReference type="HOGENOM" id="CLU_533673_0_0_1"/>
<sequence length="511" mass="55692">MLAGVIANPASSERPAPSLGLRMCDAIADLLEWGRQALPDLASTDNGILEPLVEHRMWKAKHGLTDGIYAGTFAQLQALMADLGRACDREAAPKIPAPASEATVTLSLAHEVTATSRDAFAAAFRRDVAASLDVNEDAVFVLTISADSAVVDFSVPGAGDVAGILRGGGLSTTYLTHFNGGVTVDAEVGDKTCPLLWQAADSTETRSWERRLAQAFHPEGMIWEEEGRDVLANFLLLSSRLVAIGWVQIKLAAAAVDDEETAVRLGRAYGDVFGRARAEAEQRGRAEDHGRWTDTSLEVASGGLHMFFHRAQAFADRRGGVGPVFWREFVDAARGRGEWAPLQLLSEIQTSAGARLRAMPWLMWNRRPFAGATNGDTLAQPMEEPGAEALSAQAEADLVNHRAAAARRAAASKWRAKQREKNIWWWQAIWREMETARARVQQIARIVARGQWRGRYPEVLIVENATQLMDLLYNQLDGCEVTDCTPSAPSAPGAIKRFPPRVPPTQNMLLS</sequence>
<keyword evidence="2" id="KW-1185">Reference proteome</keyword>
<evidence type="ECO:0000313" key="1">
    <source>
        <dbReference type="EnsemblProtists" id="EOD36527"/>
    </source>
</evidence>
<protein>
    <submittedName>
        <fullName evidence="1">Uncharacterized protein</fullName>
    </submittedName>
</protein>
<dbReference type="AlphaFoldDB" id="A0A0D3KL92"/>
<accession>A0A0D3KL92</accession>
<dbReference type="KEGG" id="ehx:EMIHUDRAFT_110182"/>
<dbReference type="GeneID" id="17281830"/>
<reference evidence="2" key="1">
    <citation type="journal article" date="2013" name="Nature">
        <title>Pan genome of the phytoplankton Emiliania underpins its global distribution.</title>
        <authorList>
            <person name="Read B.A."/>
            <person name="Kegel J."/>
            <person name="Klute M.J."/>
            <person name="Kuo A."/>
            <person name="Lefebvre S.C."/>
            <person name="Maumus F."/>
            <person name="Mayer C."/>
            <person name="Miller J."/>
            <person name="Monier A."/>
            <person name="Salamov A."/>
            <person name="Young J."/>
            <person name="Aguilar M."/>
            <person name="Claverie J.M."/>
            <person name="Frickenhaus S."/>
            <person name="Gonzalez K."/>
            <person name="Herman E.K."/>
            <person name="Lin Y.C."/>
            <person name="Napier J."/>
            <person name="Ogata H."/>
            <person name="Sarno A.F."/>
            <person name="Shmutz J."/>
            <person name="Schroeder D."/>
            <person name="de Vargas C."/>
            <person name="Verret F."/>
            <person name="von Dassow P."/>
            <person name="Valentin K."/>
            <person name="Van de Peer Y."/>
            <person name="Wheeler G."/>
            <person name="Dacks J.B."/>
            <person name="Delwiche C.F."/>
            <person name="Dyhrman S.T."/>
            <person name="Glockner G."/>
            <person name="John U."/>
            <person name="Richards T."/>
            <person name="Worden A.Z."/>
            <person name="Zhang X."/>
            <person name="Grigoriev I.V."/>
            <person name="Allen A.E."/>
            <person name="Bidle K."/>
            <person name="Borodovsky M."/>
            <person name="Bowler C."/>
            <person name="Brownlee C."/>
            <person name="Cock J.M."/>
            <person name="Elias M."/>
            <person name="Gladyshev V.N."/>
            <person name="Groth M."/>
            <person name="Guda C."/>
            <person name="Hadaegh A."/>
            <person name="Iglesias-Rodriguez M.D."/>
            <person name="Jenkins J."/>
            <person name="Jones B.M."/>
            <person name="Lawson T."/>
            <person name="Leese F."/>
            <person name="Lindquist E."/>
            <person name="Lobanov A."/>
            <person name="Lomsadze A."/>
            <person name="Malik S.B."/>
            <person name="Marsh M.E."/>
            <person name="Mackinder L."/>
            <person name="Mock T."/>
            <person name="Mueller-Roeber B."/>
            <person name="Pagarete A."/>
            <person name="Parker M."/>
            <person name="Probert I."/>
            <person name="Quesneville H."/>
            <person name="Raines C."/>
            <person name="Rensing S.A."/>
            <person name="Riano-Pachon D.M."/>
            <person name="Richier S."/>
            <person name="Rokitta S."/>
            <person name="Shiraiwa Y."/>
            <person name="Soanes D.M."/>
            <person name="van der Giezen M."/>
            <person name="Wahlund T.M."/>
            <person name="Williams B."/>
            <person name="Wilson W."/>
            <person name="Wolfe G."/>
            <person name="Wurch L.L."/>
        </authorList>
    </citation>
    <scope>NUCLEOTIDE SEQUENCE</scope>
</reference>
<dbReference type="RefSeq" id="XP_005788956.1">
    <property type="nucleotide sequence ID" value="XM_005788899.1"/>
</dbReference>
<evidence type="ECO:0000313" key="2">
    <source>
        <dbReference type="Proteomes" id="UP000013827"/>
    </source>
</evidence>
<reference evidence="1" key="2">
    <citation type="submission" date="2024-10" db="UniProtKB">
        <authorList>
            <consortium name="EnsemblProtists"/>
        </authorList>
    </citation>
    <scope>IDENTIFICATION</scope>
</reference>
<name>A0A0D3KL92_EMIH1</name>
<proteinExistence type="predicted"/>